<dbReference type="Gene3D" id="3.40.50.720">
    <property type="entry name" value="NAD(P)-binding Rossmann-like Domain"/>
    <property type="match status" value="1"/>
</dbReference>
<dbReference type="PANTHER" id="PTHR43818:SF11">
    <property type="entry name" value="BCDNA.GH03377"/>
    <property type="match status" value="1"/>
</dbReference>
<dbReference type="InterPro" id="IPR050463">
    <property type="entry name" value="Gfo/Idh/MocA_oxidrdct_glycsds"/>
</dbReference>
<feature type="domain" description="GFO/IDH/MocA-like oxidoreductase" evidence="3">
    <location>
        <begin position="130"/>
        <end position="264"/>
    </location>
</feature>
<dbReference type="Proteomes" id="UP001320831">
    <property type="component" value="Unassembled WGS sequence"/>
</dbReference>
<dbReference type="SUPFAM" id="SSF51735">
    <property type="entry name" value="NAD(P)-binding Rossmann-fold domains"/>
    <property type="match status" value="1"/>
</dbReference>
<gene>
    <name evidence="4" type="ORF">N5A92_02085</name>
</gene>
<sequence>MAKRLGVGIIGCGNISAAYMRLSPLFRGIEIRACADVNPEAARLRAEEFNLRQETVEGLLSADDIDIVVNLTIPAAHYEVSKKAIEAGKHVYSEKPFVLSVEEGKALAALAAEKGVRVGSAPDTFLGGAHQLARHVIDTGAIGKIVSGTCHVMSHGMEHWHPNPDFFFKPGAGPVLDIGPYYITNLVQLIGPVKRVAALASIPTKERIILSEPRKGEKINVETPTTIHAVMEFKSGAIVTLGASWDVWHHKHANMELYGEKGSLHVPDPNFFGGDLVVTDEVEIVDVPRWEHPLSVINQEGRDGKGLANYRAAGLADMAIGILEGRPHRCSLEMSLHAIDVMTSILTSGETGGFVELTTTCERPAALDIEAARTLLAEKEFA</sequence>
<evidence type="ECO:0000313" key="4">
    <source>
        <dbReference type="EMBL" id="MCT7373829.1"/>
    </source>
</evidence>
<dbReference type="Pfam" id="PF22725">
    <property type="entry name" value="GFO_IDH_MocA_C3"/>
    <property type="match status" value="1"/>
</dbReference>
<reference evidence="4 5" key="1">
    <citation type="submission" date="2022-09" db="EMBL/GenBank/DDBJ databases">
        <title>Chelativorans salina sp. nov., a novel slightly halophilic bacterium isolated from a saline lake sediment enrichment.</title>
        <authorList>
            <person name="Gao L."/>
            <person name="Fang B.-Z."/>
            <person name="Li W.-J."/>
        </authorList>
    </citation>
    <scope>NUCLEOTIDE SEQUENCE [LARGE SCALE GENOMIC DNA]</scope>
    <source>
        <strain evidence="4 5">EGI FJ00035</strain>
    </source>
</reference>
<dbReference type="InterPro" id="IPR000683">
    <property type="entry name" value="Gfo/Idh/MocA-like_OxRdtase_N"/>
</dbReference>
<dbReference type="InterPro" id="IPR055170">
    <property type="entry name" value="GFO_IDH_MocA-like_dom"/>
</dbReference>
<protein>
    <submittedName>
        <fullName evidence="4">Gfo/Idh/MocA family oxidoreductase</fullName>
    </submittedName>
</protein>
<dbReference type="SUPFAM" id="SSF55347">
    <property type="entry name" value="Glyceraldehyde-3-phosphate dehydrogenase-like, C-terminal domain"/>
    <property type="match status" value="1"/>
</dbReference>
<dbReference type="Gene3D" id="3.30.360.10">
    <property type="entry name" value="Dihydrodipicolinate Reductase, domain 2"/>
    <property type="match status" value="1"/>
</dbReference>
<feature type="domain" description="Gfo/Idh/MocA-like oxidoreductase N-terminal" evidence="2">
    <location>
        <begin position="6"/>
        <end position="119"/>
    </location>
</feature>
<dbReference type="PANTHER" id="PTHR43818">
    <property type="entry name" value="BCDNA.GH03377"/>
    <property type="match status" value="1"/>
</dbReference>
<evidence type="ECO:0000256" key="1">
    <source>
        <dbReference type="ARBA" id="ARBA00023002"/>
    </source>
</evidence>
<evidence type="ECO:0000259" key="2">
    <source>
        <dbReference type="Pfam" id="PF01408"/>
    </source>
</evidence>
<evidence type="ECO:0000313" key="5">
    <source>
        <dbReference type="Proteomes" id="UP001320831"/>
    </source>
</evidence>
<organism evidence="4 5">
    <name type="scientific">Chelativorans salis</name>
    <dbReference type="NCBI Taxonomy" id="2978478"/>
    <lineage>
        <taxon>Bacteria</taxon>
        <taxon>Pseudomonadati</taxon>
        <taxon>Pseudomonadota</taxon>
        <taxon>Alphaproteobacteria</taxon>
        <taxon>Hyphomicrobiales</taxon>
        <taxon>Phyllobacteriaceae</taxon>
        <taxon>Chelativorans</taxon>
    </lineage>
</organism>
<dbReference type="Pfam" id="PF01408">
    <property type="entry name" value="GFO_IDH_MocA"/>
    <property type="match status" value="1"/>
</dbReference>
<dbReference type="EMBL" id="JAOCZP010000001">
    <property type="protein sequence ID" value="MCT7373829.1"/>
    <property type="molecule type" value="Genomic_DNA"/>
</dbReference>
<name>A0ABT2LIJ4_9HYPH</name>
<comment type="caution">
    <text evidence="4">The sequence shown here is derived from an EMBL/GenBank/DDBJ whole genome shotgun (WGS) entry which is preliminary data.</text>
</comment>
<dbReference type="InterPro" id="IPR036291">
    <property type="entry name" value="NAD(P)-bd_dom_sf"/>
</dbReference>
<accession>A0ABT2LIJ4</accession>
<keyword evidence="5" id="KW-1185">Reference proteome</keyword>
<proteinExistence type="predicted"/>
<dbReference type="RefSeq" id="WP_260900158.1">
    <property type="nucleotide sequence ID" value="NZ_JAOCZP010000001.1"/>
</dbReference>
<evidence type="ECO:0000259" key="3">
    <source>
        <dbReference type="Pfam" id="PF22725"/>
    </source>
</evidence>
<keyword evidence="1" id="KW-0560">Oxidoreductase</keyword>